<dbReference type="EMBL" id="BART01000124">
    <property type="protein sequence ID" value="GAG65152.1"/>
    <property type="molecule type" value="Genomic_DNA"/>
</dbReference>
<keyword evidence="1" id="KW-0812">Transmembrane</keyword>
<name>X1A4Q8_9ZZZZ</name>
<keyword evidence="1" id="KW-1133">Transmembrane helix</keyword>
<evidence type="ECO:0000256" key="1">
    <source>
        <dbReference type="SAM" id="Phobius"/>
    </source>
</evidence>
<protein>
    <submittedName>
        <fullName evidence="2">Uncharacterized protein</fullName>
    </submittedName>
</protein>
<proteinExistence type="predicted"/>
<organism evidence="2">
    <name type="scientific">marine sediment metagenome</name>
    <dbReference type="NCBI Taxonomy" id="412755"/>
    <lineage>
        <taxon>unclassified sequences</taxon>
        <taxon>metagenomes</taxon>
        <taxon>ecological metagenomes</taxon>
    </lineage>
</organism>
<evidence type="ECO:0000313" key="2">
    <source>
        <dbReference type="EMBL" id="GAG65152.1"/>
    </source>
</evidence>
<dbReference type="AlphaFoldDB" id="X1A4Q8"/>
<keyword evidence="1" id="KW-0472">Membrane</keyword>
<feature type="transmembrane region" description="Helical" evidence="1">
    <location>
        <begin position="43"/>
        <end position="63"/>
    </location>
</feature>
<gene>
    <name evidence="2" type="ORF">S01H4_00809</name>
</gene>
<comment type="caution">
    <text evidence="2">The sequence shown here is derived from an EMBL/GenBank/DDBJ whole genome shotgun (WGS) entry which is preliminary data.</text>
</comment>
<sequence length="65" mass="7158">MAKQGFHKWAWLIILLLGGLLMLYGGAQDVLLFFAPDMVPVPSWYSVTPVVGLVYGLIVFFSAQA</sequence>
<accession>X1A4Q8</accession>
<reference evidence="2" key="1">
    <citation type="journal article" date="2014" name="Front. Microbiol.">
        <title>High frequency of phylogenetically diverse reductive dehalogenase-homologous genes in deep subseafloor sedimentary metagenomes.</title>
        <authorList>
            <person name="Kawai M."/>
            <person name="Futagami T."/>
            <person name="Toyoda A."/>
            <person name="Takaki Y."/>
            <person name="Nishi S."/>
            <person name="Hori S."/>
            <person name="Arai W."/>
            <person name="Tsubouchi T."/>
            <person name="Morono Y."/>
            <person name="Uchiyama I."/>
            <person name="Ito T."/>
            <person name="Fujiyama A."/>
            <person name="Inagaki F."/>
            <person name="Takami H."/>
        </authorList>
    </citation>
    <scope>NUCLEOTIDE SEQUENCE</scope>
    <source>
        <strain evidence="2">Expedition CK06-06</strain>
    </source>
</reference>